<keyword evidence="4" id="KW-0238">DNA-binding</keyword>
<dbReference type="Gene3D" id="3.20.20.80">
    <property type="entry name" value="Glycosidases"/>
    <property type="match status" value="1"/>
</dbReference>
<feature type="domain" description="HTH araC/xylS-type" evidence="8">
    <location>
        <begin position="175"/>
        <end position="273"/>
    </location>
</feature>
<dbReference type="InterPro" id="IPR037923">
    <property type="entry name" value="HTH-like"/>
</dbReference>
<evidence type="ECO:0000256" key="6">
    <source>
        <dbReference type="ARBA" id="ARBA00023295"/>
    </source>
</evidence>
<dbReference type="EMBL" id="FRAC01000014">
    <property type="protein sequence ID" value="SHK60852.1"/>
    <property type="molecule type" value="Genomic_DNA"/>
</dbReference>
<dbReference type="InterPro" id="IPR018060">
    <property type="entry name" value="HTH_AraC"/>
</dbReference>
<dbReference type="GO" id="GO:0003700">
    <property type="term" value="F:DNA-binding transcription factor activity"/>
    <property type="evidence" value="ECO:0007669"/>
    <property type="project" value="InterPro"/>
</dbReference>
<comment type="similarity">
    <text evidence="1">Belongs to the glycosyl hydrolase 39 family.</text>
</comment>
<dbReference type="Pfam" id="PF02311">
    <property type="entry name" value="AraC_binding"/>
    <property type="match status" value="1"/>
</dbReference>
<keyword evidence="10" id="KW-1185">Reference proteome</keyword>
<dbReference type="SUPFAM" id="SSF46689">
    <property type="entry name" value="Homeodomain-like"/>
    <property type="match status" value="2"/>
</dbReference>
<dbReference type="InterPro" id="IPR014710">
    <property type="entry name" value="RmlC-like_jellyroll"/>
</dbReference>
<evidence type="ECO:0000256" key="4">
    <source>
        <dbReference type="ARBA" id="ARBA00023125"/>
    </source>
</evidence>
<dbReference type="PANTHER" id="PTHR43280:SF2">
    <property type="entry name" value="HTH-TYPE TRANSCRIPTIONAL REGULATOR EXSA"/>
    <property type="match status" value="1"/>
</dbReference>
<dbReference type="Gene3D" id="2.60.120.10">
    <property type="entry name" value="Jelly Rolls"/>
    <property type="match status" value="1"/>
</dbReference>
<protein>
    <submittedName>
        <fullName evidence="9">Xylan 1,4-beta-xylosidase</fullName>
    </submittedName>
</protein>
<dbReference type="InterPro" id="IPR017853">
    <property type="entry name" value="GH"/>
</dbReference>
<organism evidence="9 10">
    <name type="scientific">Anaerocolumna jejuensis DSM 15929</name>
    <dbReference type="NCBI Taxonomy" id="1121322"/>
    <lineage>
        <taxon>Bacteria</taxon>
        <taxon>Bacillati</taxon>
        <taxon>Bacillota</taxon>
        <taxon>Clostridia</taxon>
        <taxon>Lachnospirales</taxon>
        <taxon>Lachnospiraceae</taxon>
        <taxon>Anaerocolumna</taxon>
    </lineage>
</organism>
<dbReference type="SUPFAM" id="SSF51011">
    <property type="entry name" value="Glycosyl hydrolase domain"/>
    <property type="match status" value="1"/>
</dbReference>
<dbReference type="SUPFAM" id="SSF51215">
    <property type="entry name" value="Regulatory protein AraC"/>
    <property type="match status" value="1"/>
</dbReference>
<keyword evidence="3" id="KW-0805">Transcription regulation</keyword>
<reference evidence="9 10" key="1">
    <citation type="submission" date="2016-11" db="EMBL/GenBank/DDBJ databases">
        <authorList>
            <person name="Jaros S."/>
            <person name="Januszkiewicz K."/>
            <person name="Wedrychowicz H."/>
        </authorList>
    </citation>
    <scope>NUCLEOTIDE SEQUENCE [LARGE SCALE GENOMIC DNA]</scope>
    <source>
        <strain evidence="9 10">DSM 15929</strain>
    </source>
</reference>
<dbReference type="PROSITE" id="PS01124">
    <property type="entry name" value="HTH_ARAC_FAMILY_2"/>
    <property type="match status" value="1"/>
</dbReference>
<dbReference type="GO" id="GO:0005975">
    <property type="term" value="P:carbohydrate metabolic process"/>
    <property type="evidence" value="ECO:0007669"/>
    <property type="project" value="InterPro"/>
</dbReference>
<dbReference type="CDD" id="cd02209">
    <property type="entry name" value="cupin_XRE_C"/>
    <property type="match status" value="1"/>
</dbReference>
<evidence type="ECO:0000256" key="7">
    <source>
        <dbReference type="PIRSR" id="PIRSR600514-1"/>
    </source>
</evidence>
<evidence type="ECO:0000256" key="2">
    <source>
        <dbReference type="ARBA" id="ARBA00022801"/>
    </source>
</evidence>
<evidence type="ECO:0000313" key="9">
    <source>
        <dbReference type="EMBL" id="SHK60852.1"/>
    </source>
</evidence>
<keyword evidence="5" id="KW-0804">Transcription</keyword>
<dbReference type="Gene3D" id="2.60.40.1500">
    <property type="entry name" value="Glycosyl hydrolase domain, family 39"/>
    <property type="match status" value="1"/>
</dbReference>
<accession>A0A1M6TV18</accession>
<dbReference type="InterPro" id="IPR009057">
    <property type="entry name" value="Homeodomain-like_sf"/>
</dbReference>
<dbReference type="Pfam" id="PF01229">
    <property type="entry name" value="Glyco_hydro_39"/>
    <property type="match status" value="1"/>
</dbReference>
<dbReference type="OrthoDB" id="9776971at2"/>
<dbReference type="RefSeq" id="WP_073277119.1">
    <property type="nucleotide sequence ID" value="NZ_FRAC01000014.1"/>
</dbReference>
<feature type="active site" description="Proton donor" evidence="7">
    <location>
        <position position="483"/>
    </location>
</feature>
<dbReference type="STRING" id="1121322.SAMN02745136_02887"/>
<dbReference type="AlphaFoldDB" id="A0A1M6TV18"/>
<sequence length="838" mass="97308">MAEKFQDTHETIEYGKDLPIKLFCQRIGIIEKHWHRSIELLLVLSGTLVVRVENRKYVLQEDDILLINSDQVHDTSSEDCVLVLLQMSLSRFHLDWLTPESVHFDCNSTVQINSKAFDQIREIIARLIKLNSSTSPSSQLLQLSYAYHMIYLLLFHFVSHNPDKSRPPKQLERLKHIIRYVEENYQKNITLTEIAEREALTPPYLSFFFEKNMNISLMGYIAKIRLNHSFPYLLDTDKSIEEIAEICGFPNQRSFTALFKKQYGMLPSQYRKIHLSSDTKMNSIPMNTISQYLSLEKYDFYEKLTSYLQTPNAAPAAEPALKVNYSIGAIKAGSTGKPLKKNYLNFCSVGRAKEILLGSVQAMLKTQQKEIGFRYIKFHDIFSDELMVYKEDAKGQPILNFNMADEVFDYLLSIQLKPLVQLSFMPRSLAKDPNSTIFALPFCISEPKDDKKWAYLVTSFIDHLLERYGFVEVSQWIFTFWNETMTGHPFDFKDVQTFLRLYKVTYESVKSCNSSLLFASTSYISNTFPSENYDLFMNFAAQNSCKPDAYLFHFYPLPSHASGMESQMGLHSLSLNLSGMVSHDPNSFGNYLKMLNRHLPDRNRLPLYITEWNLSSSHREWLNDTCYASAYIVRNICRNHDLSDGFCHWTLSDWIEELDFPEELFHGGVGHFTKNGIKKPVYYAYRFLSELGEELLAEGEGYFITKGSDDYRILLYNYFDVSPAYREGFNFNMSFTERYDIFADTANKEFQLDLEEIAEGSYQITEKIVNRQYGSCYDKWIEMGAHPLNSQEEIDTLRDLSRPLIKKSKFTSDNCVLHYHGNLAPHEIRLVLIRKISG</sequence>
<name>A0A1M6TV18_9FIRM</name>
<dbReference type="Gene3D" id="1.10.10.60">
    <property type="entry name" value="Homeodomain-like"/>
    <property type="match status" value="2"/>
</dbReference>
<evidence type="ECO:0000259" key="8">
    <source>
        <dbReference type="PROSITE" id="PS01124"/>
    </source>
</evidence>
<dbReference type="InterPro" id="IPR003313">
    <property type="entry name" value="AraC-bd"/>
</dbReference>
<dbReference type="Proteomes" id="UP000184386">
    <property type="component" value="Unassembled WGS sequence"/>
</dbReference>
<evidence type="ECO:0000313" key="10">
    <source>
        <dbReference type="Proteomes" id="UP000184386"/>
    </source>
</evidence>
<dbReference type="InterPro" id="IPR049166">
    <property type="entry name" value="GH39_cat"/>
</dbReference>
<gene>
    <name evidence="9" type="ORF">SAMN02745136_02887</name>
</gene>
<dbReference type="Pfam" id="PF12833">
    <property type="entry name" value="HTH_18"/>
    <property type="match status" value="1"/>
</dbReference>
<dbReference type="GO" id="GO:0004553">
    <property type="term" value="F:hydrolase activity, hydrolyzing O-glycosyl compounds"/>
    <property type="evidence" value="ECO:0007669"/>
    <property type="project" value="InterPro"/>
</dbReference>
<proteinExistence type="inferred from homology"/>
<dbReference type="SUPFAM" id="SSF51445">
    <property type="entry name" value="(Trans)glycosidases"/>
    <property type="match status" value="1"/>
</dbReference>
<evidence type="ECO:0000256" key="3">
    <source>
        <dbReference type="ARBA" id="ARBA00023015"/>
    </source>
</evidence>
<dbReference type="InterPro" id="IPR000514">
    <property type="entry name" value="Glyco_hydro_39"/>
</dbReference>
<dbReference type="SMART" id="SM00342">
    <property type="entry name" value="HTH_ARAC"/>
    <property type="match status" value="1"/>
</dbReference>
<dbReference type="GO" id="GO:0043565">
    <property type="term" value="F:sequence-specific DNA binding"/>
    <property type="evidence" value="ECO:0007669"/>
    <property type="project" value="InterPro"/>
</dbReference>
<keyword evidence="6" id="KW-0326">Glycosidase</keyword>
<dbReference type="PRINTS" id="PR00745">
    <property type="entry name" value="GLHYDRLASE39"/>
</dbReference>
<evidence type="ECO:0000256" key="1">
    <source>
        <dbReference type="ARBA" id="ARBA00008875"/>
    </source>
</evidence>
<evidence type="ECO:0000256" key="5">
    <source>
        <dbReference type="ARBA" id="ARBA00023163"/>
    </source>
</evidence>
<dbReference type="PANTHER" id="PTHR43280">
    <property type="entry name" value="ARAC-FAMILY TRANSCRIPTIONAL REGULATOR"/>
    <property type="match status" value="1"/>
</dbReference>
<keyword evidence="2" id="KW-0378">Hydrolase</keyword>